<dbReference type="EMBL" id="CANTFL010001101">
    <property type="protein sequence ID" value="CAI5731384.1"/>
    <property type="molecule type" value="Genomic_DNA"/>
</dbReference>
<dbReference type="InterPro" id="IPR036908">
    <property type="entry name" value="RlpA-like_sf"/>
</dbReference>
<feature type="transmembrane region" description="Helical" evidence="2">
    <location>
        <begin position="207"/>
        <end position="230"/>
    </location>
</feature>
<keyword evidence="1 3" id="KW-0732">Signal</keyword>
<reference evidence="4" key="1">
    <citation type="submission" date="2022-12" db="EMBL/GenBank/DDBJ databases">
        <authorList>
            <person name="Webb A."/>
        </authorList>
    </citation>
    <scope>NUCLEOTIDE SEQUENCE</scope>
    <source>
        <strain evidence="4">Hp1</strain>
    </source>
</reference>
<evidence type="ECO:0000313" key="4">
    <source>
        <dbReference type="EMBL" id="CAI5731384.1"/>
    </source>
</evidence>
<evidence type="ECO:0000256" key="3">
    <source>
        <dbReference type="SAM" id="SignalP"/>
    </source>
</evidence>
<keyword evidence="2" id="KW-0472">Membrane</keyword>
<keyword evidence="2" id="KW-0812">Transmembrane</keyword>
<dbReference type="AlphaFoldDB" id="A0AAV0U3Q2"/>
<dbReference type="Gene3D" id="2.40.40.10">
    <property type="entry name" value="RlpA-like domain"/>
    <property type="match status" value="1"/>
</dbReference>
<feature type="chain" id="PRO_5043426703" description="Expansin-like EG45 domain-containing protein" evidence="3">
    <location>
        <begin position="27"/>
        <end position="263"/>
    </location>
</feature>
<dbReference type="SUPFAM" id="SSF50685">
    <property type="entry name" value="Barwin-like endoglucanases"/>
    <property type="match status" value="1"/>
</dbReference>
<keyword evidence="5" id="KW-1185">Reference proteome</keyword>
<sequence length="263" mass="27207">MVRPVYFVVVAATALLSAVVCHVGAAAVGDVLPYGGTATTKALGQAAAVACNANIGDSYAVVKRFQGNVTLNCNTCVRAVCHSGLCGGSATPVILRIVDDCPTCEDEGLDMAPATLQTMSGSSVPGLYAIRWEFVNCPATPGRAPPTYEAGVVEPATASTNPVSILQANEKDVDRTRRQEPAAADHKLVITEAESSDDAKKSSGTSLVIVILVGLVAVGACALAVVFFTVANKKRRSKRGPCTTRSFDTFSSPATAKVSIVKF</sequence>
<proteinExistence type="predicted"/>
<evidence type="ECO:0008006" key="6">
    <source>
        <dbReference type="Google" id="ProtNLM"/>
    </source>
</evidence>
<keyword evidence="2" id="KW-1133">Transmembrane helix</keyword>
<evidence type="ECO:0000256" key="2">
    <source>
        <dbReference type="SAM" id="Phobius"/>
    </source>
</evidence>
<comment type="caution">
    <text evidence="4">The sequence shown here is derived from an EMBL/GenBank/DDBJ whole genome shotgun (WGS) entry which is preliminary data.</text>
</comment>
<protein>
    <recommendedName>
        <fullName evidence="6">Expansin-like EG45 domain-containing protein</fullName>
    </recommendedName>
</protein>
<dbReference type="Proteomes" id="UP001162031">
    <property type="component" value="Unassembled WGS sequence"/>
</dbReference>
<evidence type="ECO:0000256" key="1">
    <source>
        <dbReference type="ARBA" id="ARBA00022729"/>
    </source>
</evidence>
<organism evidence="4 5">
    <name type="scientific">Hyaloperonospora brassicae</name>
    <name type="common">Brassica downy mildew</name>
    <name type="synonym">Peronospora brassicae</name>
    <dbReference type="NCBI Taxonomy" id="162125"/>
    <lineage>
        <taxon>Eukaryota</taxon>
        <taxon>Sar</taxon>
        <taxon>Stramenopiles</taxon>
        <taxon>Oomycota</taxon>
        <taxon>Peronosporomycetes</taxon>
        <taxon>Peronosporales</taxon>
        <taxon>Peronosporaceae</taxon>
        <taxon>Hyaloperonospora</taxon>
    </lineage>
</organism>
<dbReference type="PANTHER" id="PTHR31836">
    <property type="match status" value="1"/>
</dbReference>
<dbReference type="PANTHER" id="PTHR31836:SF21">
    <property type="entry name" value="EXPANSIN-LIKE PROTEIN 7"/>
    <property type="match status" value="1"/>
</dbReference>
<evidence type="ECO:0000313" key="5">
    <source>
        <dbReference type="Proteomes" id="UP001162031"/>
    </source>
</evidence>
<gene>
    <name evidence="4" type="ORF">HBR001_LOCUS5174</name>
</gene>
<feature type="signal peptide" evidence="3">
    <location>
        <begin position="1"/>
        <end position="26"/>
    </location>
</feature>
<accession>A0AAV0U3Q2</accession>
<dbReference type="InterPro" id="IPR051477">
    <property type="entry name" value="Expansin_CellWall"/>
</dbReference>
<name>A0AAV0U3Q2_HYABA</name>